<dbReference type="AlphaFoldDB" id="A0A644TS70"/>
<organism evidence="1">
    <name type="scientific">bioreactor metagenome</name>
    <dbReference type="NCBI Taxonomy" id="1076179"/>
    <lineage>
        <taxon>unclassified sequences</taxon>
        <taxon>metagenomes</taxon>
        <taxon>ecological metagenomes</taxon>
    </lineage>
</organism>
<comment type="caution">
    <text evidence="1">The sequence shown here is derived from an EMBL/GenBank/DDBJ whole genome shotgun (WGS) entry which is preliminary data.</text>
</comment>
<name>A0A644TS70_9ZZZZ</name>
<sequence length="70" mass="7767">MGSDISDFDVDVAVACGFFTPDRLKKNLLARTSIFATELRRPNKLEENLLGQVIVGTDFHGRAFKTTHGK</sequence>
<gene>
    <name evidence="1" type="ORF">SDC9_15463</name>
</gene>
<proteinExistence type="predicted"/>
<evidence type="ECO:0000313" key="1">
    <source>
        <dbReference type="EMBL" id="MPL69715.1"/>
    </source>
</evidence>
<protein>
    <submittedName>
        <fullName evidence="1">Uncharacterized protein</fullName>
    </submittedName>
</protein>
<accession>A0A644TS70</accession>
<dbReference type="EMBL" id="VSSQ01000048">
    <property type="protein sequence ID" value="MPL69715.1"/>
    <property type="molecule type" value="Genomic_DNA"/>
</dbReference>
<reference evidence="1" key="1">
    <citation type="submission" date="2019-08" db="EMBL/GenBank/DDBJ databases">
        <authorList>
            <person name="Kucharzyk K."/>
            <person name="Murdoch R.W."/>
            <person name="Higgins S."/>
            <person name="Loffler F."/>
        </authorList>
    </citation>
    <scope>NUCLEOTIDE SEQUENCE</scope>
</reference>